<protein>
    <submittedName>
        <fullName evidence="2">PfaD family protein</fullName>
    </submittedName>
</protein>
<dbReference type="Pfam" id="PF21607">
    <property type="entry name" value="FabD_helical_ins"/>
    <property type="match status" value="1"/>
</dbReference>
<dbReference type="Pfam" id="PF03060">
    <property type="entry name" value="NMO"/>
    <property type="match status" value="1"/>
</dbReference>
<proteinExistence type="predicted"/>
<dbReference type="SUPFAM" id="SSF51412">
    <property type="entry name" value="Inosine monophosphate dehydrogenase (IMPDH)"/>
    <property type="match status" value="1"/>
</dbReference>
<dbReference type="CDD" id="cd04742">
    <property type="entry name" value="NPD_FabD"/>
    <property type="match status" value="1"/>
</dbReference>
<dbReference type="Proteomes" id="UP001185092">
    <property type="component" value="Unassembled WGS sequence"/>
</dbReference>
<reference evidence="2" key="1">
    <citation type="submission" date="2023-07" db="EMBL/GenBank/DDBJ databases">
        <title>Genomic Encyclopedia of Type Strains, Phase IV (KMG-IV): sequencing the most valuable type-strain genomes for metagenomic binning, comparative biology and taxonomic classification.</title>
        <authorList>
            <person name="Goeker M."/>
        </authorList>
    </citation>
    <scope>NUCLEOTIDE SEQUENCE</scope>
    <source>
        <strain evidence="2">DSM 26174</strain>
    </source>
</reference>
<sequence length="544" mass="59499">MTQVIENINNGITSVAPKSSSKWFGASSAIKQDANEVQSLLKNISQPAFVLRDQEGNISFADSIGNASPADLQTRELITQLPAYLPEQLGDENFRKAYGLKYNYMGGAMANGIASADLVIAMGKAGMLCSFGAGGLVPSKIEEAIDKIQAELPNGPYAVNLIHSPNEVALEREATEIFLRKGVKVIEASAFMDLTEFVVLYRAKGLSRNADGSVNIGNKIIAKVSRLEVAEKFMRPAPEKMLNELVASAKITAEQAQLALTVPVADDITVEADSGGHTDNRPLVCLLPTVIGLRNKIQEELQYAEPVRIGAGGGVSTPESALGTFMMGAAYVVTGSVNQACRESGSSDHVRKVLAQAGMTDIMMAPASDMFEMGVKLQVLKKGTLFPLRAQKLYDYYIAYNSLEEIPEKDRAILEKTVFQDTIENIWKGCIAFFEARDPEQITRAENNPKRKMALVFRWYLGLSSSWANGGVKGRELDYQIWCGPAMGAFNEWVKGSHLESWENRYAGEVGELMLQGAAYLYRLKFLEMQGISLASSYYNYTVD</sequence>
<dbReference type="AlphaFoldDB" id="A0AAE3XNE5"/>
<dbReference type="InterPro" id="IPR013785">
    <property type="entry name" value="Aldolase_TIM"/>
</dbReference>
<dbReference type="PANTHER" id="PTHR32332:SF20">
    <property type="entry name" value="2-NITROPROPANE DIOXYGENASE-LIKE PROTEIN"/>
    <property type="match status" value="1"/>
</dbReference>
<dbReference type="PANTHER" id="PTHR32332">
    <property type="entry name" value="2-NITROPROPANE DIOXYGENASE"/>
    <property type="match status" value="1"/>
</dbReference>
<feature type="domain" description="[Acyl-carrier-protein] S-malonyltransferase-like inserted helical" evidence="1">
    <location>
        <begin position="400"/>
        <end position="479"/>
    </location>
</feature>
<evidence type="ECO:0000259" key="1">
    <source>
        <dbReference type="Pfam" id="PF21607"/>
    </source>
</evidence>
<comment type="caution">
    <text evidence="2">The sequence shown here is derived from an EMBL/GenBank/DDBJ whole genome shotgun (WGS) entry which is preliminary data.</text>
</comment>
<evidence type="ECO:0000313" key="2">
    <source>
        <dbReference type="EMBL" id="MDR6239153.1"/>
    </source>
</evidence>
<dbReference type="EMBL" id="JAVDQD010000002">
    <property type="protein sequence ID" value="MDR6239153.1"/>
    <property type="molecule type" value="Genomic_DNA"/>
</dbReference>
<dbReference type="NCBIfam" id="TIGR02814">
    <property type="entry name" value="pfaD_fam"/>
    <property type="match status" value="1"/>
</dbReference>
<dbReference type="InterPro" id="IPR049489">
    <property type="entry name" value="FabD-like_helical_ins"/>
</dbReference>
<name>A0AAE3XNE5_9BACT</name>
<gene>
    <name evidence="2" type="ORF">HNQ88_002190</name>
</gene>
<organism evidence="2 3">
    <name type="scientific">Aureibacter tunicatorum</name>
    <dbReference type="NCBI Taxonomy" id="866807"/>
    <lineage>
        <taxon>Bacteria</taxon>
        <taxon>Pseudomonadati</taxon>
        <taxon>Bacteroidota</taxon>
        <taxon>Cytophagia</taxon>
        <taxon>Cytophagales</taxon>
        <taxon>Persicobacteraceae</taxon>
        <taxon>Aureibacter</taxon>
    </lineage>
</organism>
<evidence type="ECO:0000313" key="3">
    <source>
        <dbReference type="Proteomes" id="UP001185092"/>
    </source>
</evidence>
<accession>A0AAE3XNE5</accession>
<dbReference type="RefSeq" id="WP_309938705.1">
    <property type="nucleotide sequence ID" value="NZ_AP025305.1"/>
</dbReference>
<dbReference type="InterPro" id="IPR014179">
    <property type="entry name" value="PfaD-like_TIM-barrel"/>
</dbReference>
<keyword evidence="3" id="KW-1185">Reference proteome</keyword>
<dbReference type="Gene3D" id="3.20.20.70">
    <property type="entry name" value="Aldolase class I"/>
    <property type="match status" value="2"/>
</dbReference>